<gene>
    <name evidence="2" type="ORF">SI8410_10014827</name>
</gene>
<dbReference type="EMBL" id="LR746273">
    <property type="protein sequence ID" value="CAA7404149.1"/>
    <property type="molecule type" value="Genomic_DNA"/>
</dbReference>
<evidence type="ECO:0000256" key="1">
    <source>
        <dbReference type="SAM" id="MobiDB-lite"/>
    </source>
</evidence>
<keyword evidence="3" id="KW-1185">Reference proteome</keyword>
<proteinExistence type="predicted"/>
<dbReference type="AlphaFoldDB" id="A0A7I8L265"/>
<accession>A0A7I8L265</accession>
<name>A0A7I8L265_SPIIN</name>
<feature type="region of interest" description="Disordered" evidence="1">
    <location>
        <begin position="1"/>
        <end position="23"/>
    </location>
</feature>
<organism evidence="2 3">
    <name type="scientific">Spirodela intermedia</name>
    <name type="common">Intermediate duckweed</name>
    <dbReference type="NCBI Taxonomy" id="51605"/>
    <lineage>
        <taxon>Eukaryota</taxon>
        <taxon>Viridiplantae</taxon>
        <taxon>Streptophyta</taxon>
        <taxon>Embryophyta</taxon>
        <taxon>Tracheophyta</taxon>
        <taxon>Spermatophyta</taxon>
        <taxon>Magnoliopsida</taxon>
        <taxon>Liliopsida</taxon>
        <taxon>Araceae</taxon>
        <taxon>Lemnoideae</taxon>
        <taxon>Spirodela</taxon>
    </lineage>
</organism>
<evidence type="ECO:0000313" key="2">
    <source>
        <dbReference type="EMBL" id="CAA7404149.1"/>
    </source>
</evidence>
<sequence length="23" mass="2554">MRPSTKQPEISGPGRAPIWRSAM</sequence>
<dbReference type="Proteomes" id="UP000663760">
    <property type="component" value="Chromosome 10"/>
</dbReference>
<protein>
    <submittedName>
        <fullName evidence="2">Uncharacterized protein</fullName>
    </submittedName>
</protein>
<evidence type="ECO:0000313" key="3">
    <source>
        <dbReference type="Proteomes" id="UP000663760"/>
    </source>
</evidence>
<reference evidence="2" key="1">
    <citation type="submission" date="2020-02" db="EMBL/GenBank/DDBJ databases">
        <authorList>
            <person name="Scholz U."/>
            <person name="Mascher M."/>
            <person name="Fiebig A."/>
        </authorList>
    </citation>
    <scope>NUCLEOTIDE SEQUENCE</scope>
</reference>